<dbReference type="EMBL" id="QGKX02000088">
    <property type="protein sequence ID" value="KAF3583716.1"/>
    <property type="molecule type" value="Genomic_DNA"/>
</dbReference>
<protein>
    <submittedName>
        <fullName evidence="1">Uncharacterized protein</fullName>
    </submittedName>
</protein>
<organism evidence="1 2">
    <name type="scientific">Brassica cretica</name>
    <name type="common">Mustard</name>
    <dbReference type="NCBI Taxonomy" id="69181"/>
    <lineage>
        <taxon>Eukaryota</taxon>
        <taxon>Viridiplantae</taxon>
        <taxon>Streptophyta</taxon>
        <taxon>Embryophyta</taxon>
        <taxon>Tracheophyta</taxon>
        <taxon>Spermatophyta</taxon>
        <taxon>Magnoliopsida</taxon>
        <taxon>eudicotyledons</taxon>
        <taxon>Gunneridae</taxon>
        <taxon>Pentapetalae</taxon>
        <taxon>rosids</taxon>
        <taxon>malvids</taxon>
        <taxon>Brassicales</taxon>
        <taxon>Brassicaceae</taxon>
        <taxon>Brassiceae</taxon>
        <taxon>Brassica</taxon>
    </lineage>
</organism>
<dbReference type="AlphaFoldDB" id="A0A8S9RSW6"/>
<comment type="caution">
    <text evidence="1">The sequence shown here is derived from an EMBL/GenBank/DDBJ whole genome shotgun (WGS) entry which is preliminary data.</text>
</comment>
<gene>
    <name evidence="1" type="ORF">F2Q69_00027294</name>
</gene>
<accession>A0A8S9RSW6</accession>
<evidence type="ECO:0000313" key="2">
    <source>
        <dbReference type="Proteomes" id="UP000712600"/>
    </source>
</evidence>
<name>A0A8S9RSW6_BRACR</name>
<proteinExistence type="predicted"/>
<reference evidence="1" key="1">
    <citation type="submission" date="2019-12" db="EMBL/GenBank/DDBJ databases">
        <title>Genome sequencing and annotation of Brassica cretica.</title>
        <authorList>
            <person name="Studholme D.J."/>
            <person name="Sarris P."/>
        </authorList>
    </citation>
    <scope>NUCLEOTIDE SEQUENCE</scope>
    <source>
        <strain evidence="1">PFS-109/04</strain>
        <tissue evidence="1">Leaf</tissue>
    </source>
</reference>
<evidence type="ECO:0000313" key="1">
    <source>
        <dbReference type="EMBL" id="KAF3583716.1"/>
    </source>
</evidence>
<sequence>MGHGFPVCESKLCSVLHYDVDPDHCSEPKRGFLTRVDNSARCGGFLGAFFLGFCPYYPSVWIRERQVYSTWL</sequence>
<dbReference type="Proteomes" id="UP000712600">
    <property type="component" value="Unassembled WGS sequence"/>
</dbReference>